<dbReference type="EMBL" id="JACJFM010000040">
    <property type="protein sequence ID" value="MBB1488963.1"/>
    <property type="molecule type" value="Genomic_DNA"/>
</dbReference>
<keyword evidence="4 6" id="KW-1133">Transmembrane helix</keyword>
<feature type="transmembrane region" description="Helical" evidence="6">
    <location>
        <begin position="74"/>
        <end position="92"/>
    </location>
</feature>
<proteinExistence type="predicted"/>
<organism evidence="7 8">
    <name type="scientific">Oceanospirillum sediminis</name>
    <dbReference type="NCBI Taxonomy" id="2760088"/>
    <lineage>
        <taxon>Bacteria</taxon>
        <taxon>Pseudomonadati</taxon>
        <taxon>Pseudomonadota</taxon>
        <taxon>Gammaproteobacteria</taxon>
        <taxon>Oceanospirillales</taxon>
        <taxon>Oceanospirillaceae</taxon>
        <taxon>Oceanospirillum</taxon>
    </lineage>
</organism>
<keyword evidence="2" id="KW-1003">Cell membrane</keyword>
<keyword evidence="5 6" id="KW-0472">Membrane</keyword>
<dbReference type="PANTHER" id="PTHR30086">
    <property type="entry name" value="ARGININE EXPORTER PROTEIN ARGO"/>
    <property type="match status" value="1"/>
</dbReference>
<evidence type="ECO:0000256" key="4">
    <source>
        <dbReference type="ARBA" id="ARBA00022989"/>
    </source>
</evidence>
<evidence type="ECO:0000256" key="5">
    <source>
        <dbReference type="ARBA" id="ARBA00023136"/>
    </source>
</evidence>
<gene>
    <name evidence="7" type="ORF">H4O21_20340</name>
</gene>
<dbReference type="PANTHER" id="PTHR30086:SF21">
    <property type="entry name" value="TRANSPORT PROTEIN"/>
    <property type="match status" value="1"/>
</dbReference>
<comment type="subcellular location">
    <subcellularLocation>
        <location evidence="1">Cell membrane</location>
        <topology evidence="1">Multi-pass membrane protein</topology>
    </subcellularLocation>
</comment>
<dbReference type="Pfam" id="PF01810">
    <property type="entry name" value="LysE"/>
    <property type="match status" value="1"/>
</dbReference>
<dbReference type="AlphaFoldDB" id="A0A839IU37"/>
<name>A0A839IU37_9GAMM</name>
<evidence type="ECO:0000256" key="6">
    <source>
        <dbReference type="SAM" id="Phobius"/>
    </source>
</evidence>
<evidence type="ECO:0000256" key="2">
    <source>
        <dbReference type="ARBA" id="ARBA00022475"/>
    </source>
</evidence>
<evidence type="ECO:0000256" key="1">
    <source>
        <dbReference type="ARBA" id="ARBA00004651"/>
    </source>
</evidence>
<dbReference type="RefSeq" id="WP_182810735.1">
    <property type="nucleotide sequence ID" value="NZ_JACJFM010000040.1"/>
</dbReference>
<keyword evidence="3 6" id="KW-0812">Transmembrane</keyword>
<feature type="transmembrane region" description="Helical" evidence="6">
    <location>
        <begin position="41"/>
        <end position="62"/>
    </location>
</feature>
<dbReference type="InterPro" id="IPR001123">
    <property type="entry name" value="LeuE-type"/>
</dbReference>
<evidence type="ECO:0000256" key="3">
    <source>
        <dbReference type="ARBA" id="ARBA00022692"/>
    </source>
</evidence>
<feature type="transmembrane region" description="Helical" evidence="6">
    <location>
        <begin position="150"/>
        <end position="171"/>
    </location>
</feature>
<keyword evidence="8" id="KW-1185">Reference proteome</keyword>
<evidence type="ECO:0000313" key="7">
    <source>
        <dbReference type="EMBL" id="MBB1488963.1"/>
    </source>
</evidence>
<dbReference type="PIRSF" id="PIRSF006324">
    <property type="entry name" value="LeuE"/>
    <property type="match status" value="1"/>
</dbReference>
<dbReference type="GO" id="GO:0015171">
    <property type="term" value="F:amino acid transmembrane transporter activity"/>
    <property type="evidence" value="ECO:0007669"/>
    <property type="project" value="TreeGrafter"/>
</dbReference>
<evidence type="ECO:0000313" key="8">
    <source>
        <dbReference type="Proteomes" id="UP000565262"/>
    </source>
</evidence>
<protein>
    <submittedName>
        <fullName evidence="7">LysE family transporter</fullName>
    </submittedName>
</protein>
<reference evidence="7 8" key="1">
    <citation type="submission" date="2020-08" db="EMBL/GenBank/DDBJ databases">
        <title>Oceanospirillum sp. nov. isolated from marine sediment.</title>
        <authorList>
            <person name="Ji X."/>
        </authorList>
    </citation>
    <scope>NUCLEOTIDE SEQUENCE [LARGE SCALE GENOMIC DNA]</scope>
    <source>
        <strain evidence="7 8">D5</strain>
    </source>
</reference>
<sequence>MEWLTVVTIVSIVLLAVISPGPDFAITTRNSLLYGRRSGLLTAAGIACGVSVHILYTLSGLSYLMAQSLWLLELLRYLGAAYLIWLGCQAFISKKTDNIAREEAYTSTLSDGNAFRTGFLCNALNPKTALFFIALFTQVVTPGTGEMTQLLIGLFISAAHLVWFAVVAILLSHPRFQSRFEAAKHRIEKLTGLCLMGLGAKLGLNL</sequence>
<comment type="caution">
    <text evidence="7">The sequence shown here is derived from an EMBL/GenBank/DDBJ whole genome shotgun (WGS) entry which is preliminary data.</text>
</comment>
<dbReference type="GO" id="GO:0005886">
    <property type="term" value="C:plasma membrane"/>
    <property type="evidence" value="ECO:0007669"/>
    <property type="project" value="UniProtKB-SubCell"/>
</dbReference>
<accession>A0A839IU37</accession>
<dbReference type="Proteomes" id="UP000565262">
    <property type="component" value="Unassembled WGS sequence"/>
</dbReference>